<evidence type="ECO:0000256" key="1">
    <source>
        <dbReference type="SAM" id="MobiDB-lite"/>
    </source>
</evidence>
<dbReference type="AlphaFoldDB" id="A0A146KBX4"/>
<feature type="non-terminal residue" evidence="2">
    <location>
        <position position="1"/>
    </location>
</feature>
<feature type="region of interest" description="Disordered" evidence="1">
    <location>
        <begin position="155"/>
        <end position="178"/>
    </location>
</feature>
<name>A0A146KBX4_9EUKA</name>
<sequence length="178" mass="21444">ILSKKRRKCAKYHCDKHLPKMIVETAQIVCSAIHLMDNKFYLTHQTQLYKVTHLKHPCVLWAAASRRNFYYTIQHGIALCEEFVSRYHHTHKSSQILNFVFENRQKLKYLSEERTPFALAMPDIYRTDDAIASYRKYYLEEKKKFAKWKEGNPRWWDENRINDSEKSQDSEELPENKQ</sequence>
<evidence type="ECO:0000313" key="2">
    <source>
        <dbReference type="EMBL" id="JAP94310.1"/>
    </source>
</evidence>
<protein>
    <submittedName>
        <fullName evidence="2">Uncharacterized protein</fullName>
    </submittedName>
</protein>
<accession>A0A146KBX4</accession>
<reference evidence="2" key="1">
    <citation type="submission" date="2015-07" db="EMBL/GenBank/DDBJ databases">
        <title>Adaptation to a free-living lifestyle via gene acquisitions in the diplomonad Trepomonas sp. PC1.</title>
        <authorList>
            <person name="Xu F."/>
            <person name="Jerlstrom-Hultqvist J."/>
            <person name="Kolisko M."/>
            <person name="Simpson A.G.B."/>
            <person name="Roger A.J."/>
            <person name="Svard S.G."/>
            <person name="Andersson J.O."/>
        </authorList>
    </citation>
    <scope>NUCLEOTIDE SEQUENCE</scope>
    <source>
        <strain evidence="2">PC1</strain>
    </source>
</reference>
<dbReference type="EMBL" id="GDID01002296">
    <property type="protein sequence ID" value="JAP94310.1"/>
    <property type="molecule type" value="Transcribed_RNA"/>
</dbReference>
<proteinExistence type="predicted"/>
<gene>
    <name evidence="2" type="ORF">TPC1_13089</name>
</gene>
<organism evidence="2">
    <name type="scientific">Trepomonas sp. PC1</name>
    <dbReference type="NCBI Taxonomy" id="1076344"/>
    <lineage>
        <taxon>Eukaryota</taxon>
        <taxon>Metamonada</taxon>
        <taxon>Diplomonadida</taxon>
        <taxon>Hexamitidae</taxon>
        <taxon>Hexamitinae</taxon>
        <taxon>Trepomonas</taxon>
    </lineage>
</organism>